<evidence type="ECO:0000313" key="2">
    <source>
        <dbReference type="EMBL" id="KAG6786573.1"/>
    </source>
</evidence>
<dbReference type="Proteomes" id="UP000886885">
    <property type="component" value="Chromosome 2A"/>
</dbReference>
<feature type="compositionally biased region" description="Polar residues" evidence="1">
    <location>
        <begin position="586"/>
        <end position="597"/>
    </location>
</feature>
<name>A0A8X8ALJ6_POPTO</name>
<feature type="compositionally biased region" description="Polar residues" evidence="1">
    <location>
        <begin position="203"/>
        <end position="218"/>
    </location>
</feature>
<gene>
    <name evidence="2" type="ORF">POTOM_008179</name>
</gene>
<dbReference type="OrthoDB" id="1717591at2759"/>
<organism evidence="2 3">
    <name type="scientific">Populus tomentosa</name>
    <name type="common">Chinese white poplar</name>
    <dbReference type="NCBI Taxonomy" id="118781"/>
    <lineage>
        <taxon>Eukaryota</taxon>
        <taxon>Viridiplantae</taxon>
        <taxon>Streptophyta</taxon>
        <taxon>Embryophyta</taxon>
        <taxon>Tracheophyta</taxon>
        <taxon>Spermatophyta</taxon>
        <taxon>Magnoliopsida</taxon>
        <taxon>eudicotyledons</taxon>
        <taxon>Gunneridae</taxon>
        <taxon>Pentapetalae</taxon>
        <taxon>rosids</taxon>
        <taxon>fabids</taxon>
        <taxon>Malpighiales</taxon>
        <taxon>Salicaceae</taxon>
        <taxon>Saliceae</taxon>
        <taxon>Populus</taxon>
    </lineage>
</organism>
<feature type="region of interest" description="Disordered" evidence="1">
    <location>
        <begin position="115"/>
        <end position="138"/>
    </location>
</feature>
<accession>A0A8X8ALJ6</accession>
<evidence type="ECO:0000256" key="1">
    <source>
        <dbReference type="SAM" id="MobiDB-lite"/>
    </source>
</evidence>
<evidence type="ECO:0000313" key="3">
    <source>
        <dbReference type="Proteomes" id="UP000886885"/>
    </source>
</evidence>
<dbReference type="GO" id="GO:0072583">
    <property type="term" value="P:clathrin-dependent endocytosis"/>
    <property type="evidence" value="ECO:0007669"/>
    <property type="project" value="TreeGrafter"/>
</dbReference>
<feature type="region of interest" description="Disordered" evidence="1">
    <location>
        <begin position="193"/>
        <end position="218"/>
    </location>
</feature>
<evidence type="ECO:0008006" key="4">
    <source>
        <dbReference type="Google" id="ProtNLM"/>
    </source>
</evidence>
<keyword evidence="3" id="KW-1185">Reference proteome</keyword>
<dbReference type="PANTHER" id="PTHR23172:SF64">
    <property type="entry name" value="J DOMAIN-CONTAINING PROTEIN REQUIRED FOR CHLOROPLAST ACCUMULATION RESPONSE 1"/>
    <property type="match status" value="1"/>
</dbReference>
<feature type="region of interest" description="Disordered" evidence="1">
    <location>
        <begin position="230"/>
        <end position="274"/>
    </location>
</feature>
<feature type="compositionally biased region" description="Basic and acidic residues" evidence="1">
    <location>
        <begin position="541"/>
        <end position="566"/>
    </location>
</feature>
<feature type="region of interest" description="Disordered" evidence="1">
    <location>
        <begin position="531"/>
        <end position="614"/>
    </location>
</feature>
<dbReference type="FunFam" id="1.10.287.110:FF:000043">
    <property type="entry name" value="J-domain protein required for chloroplast accumulation response 1"/>
    <property type="match status" value="1"/>
</dbReference>
<dbReference type="GO" id="GO:0005737">
    <property type="term" value="C:cytoplasm"/>
    <property type="evidence" value="ECO:0007669"/>
    <property type="project" value="TreeGrafter"/>
</dbReference>
<protein>
    <recommendedName>
        <fullName evidence="4">J domain-containing protein required for chloroplast accumulation response 1</fullName>
    </recommendedName>
</protein>
<reference evidence="2" key="1">
    <citation type="journal article" date="2020" name="bioRxiv">
        <title>Hybrid origin of Populus tomentosa Carr. identified through genome sequencing and phylogenomic analysis.</title>
        <authorList>
            <person name="An X."/>
            <person name="Gao K."/>
            <person name="Chen Z."/>
            <person name="Li J."/>
            <person name="Yang X."/>
            <person name="Yang X."/>
            <person name="Zhou J."/>
            <person name="Guo T."/>
            <person name="Zhao T."/>
            <person name="Huang S."/>
            <person name="Miao D."/>
            <person name="Khan W.U."/>
            <person name="Rao P."/>
            <person name="Ye M."/>
            <person name="Lei B."/>
            <person name="Liao W."/>
            <person name="Wang J."/>
            <person name="Ji L."/>
            <person name="Li Y."/>
            <person name="Guo B."/>
            <person name="Mustafa N.S."/>
            <person name="Li S."/>
            <person name="Yun Q."/>
            <person name="Keller S.R."/>
            <person name="Mao J."/>
            <person name="Zhang R."/>
            <person name="Strauss S.H."/>
        </authorList>
    </citation>
    <scope>NUCLEOTIDE SEQUENCE</scope>
    <source>
        <strain evidence="2">GM15</strain>
        <tissue evidence="2">Leaf</tissue>
    </source>
</reference>
<dbReference type="EMBL" id="JAAWWB010000003">
    <property type="protein sequence ID" value="KAG6786573.1"/>
    <property type="molecule type" value="Genomic_DNA"/>
</dbReference>
<feature type="compositionally biased region" description="Basic and acidic residues" evidence="1">
    <location>
        <begin position="253"/>
        <end position="268"/>
    </location>
</feature>
<dbReference type="PANTHER" id="PTHR23172">
    <property type="entry name" value="AUXILIN/CYCLIN G-ASSOCIATED KINASE-RELATED"/>
    <property type="match status" value="1"/>
</dbReference>
<sequence>MERFSERESVLLGYNFQRPFINHPGSSPKSQYGNSDIDFTDVFGGPPRRSSLQEVRFSFSETTDSFASTSGDVDTKLSRHSLSALNDKPVFGDENVNRRRYPDDGFFGDIFRGSESLSSSPRKHDRDSLSSTPGSRVLSPAELLPHRVDPWSPSLPAQFRFWLHSEMLFALFLLPAKLIKGTDLPAFVSSVRGQHKNKDGASNGISNYTYSPLSRSASPTNLVRDELTNDVSRQSALSKEPSLSIEESSNVTKPEETDKSRNLKRDSDGSEIPTNRNQFHFSIYKWATKGLPFAMPLRGANKSRLNEKCKLQRCSSTNGWTACEGIARESRSATPHDIDIPSFSGRMELDKQDDHFLFDTSIQGEVESCQILEDTSFPISELDTPSNLQVIVEDGPINSALGASIETKHHSAPETGLFGKTKEEISVVTQEAHRTELKPLRSQLSENDYEQGIDEMTIKTGLKQSKVKNTKKSSAVPDFSENLKDEDETANSVGVDKANFQFPPTKSRDSFGKNRVRGKVKEFVKIFNQGVPEKPNFDLNDSQHQDSRRKEKSKFRIEDNTNEKMHSNNAYEKTMPNASILVDPDTTASNLKSTRVSSGRKDRSVPATDVPDVSESNIGDADLSFLLITELPQDEERGPQTSDNHEKIQIIDDKIQRWSKGKEGNIRSLLSTLQYVLWSGSGWKPVPLVDIIEGNAVKRTYQKALLCLHPDKLQQKGATSLEKDIAEKVFDILQLSTRCMHTGSVDSVQHTRSSVTCDQ</sequence>
<dbReference type="GO" id="GO:0030276">
    <property type="term" value="F:clathrin binding"/>
    <property type="evidence" value="ECO:0007669"/>
    <property type="project" value="TreeGrafter"/>
</dbReference>
<dbReference type="GO" id="GO:0031982">
    <property type="term" value="C:vesicle"/>
    <property type="evidence" value="ECO:0007669"/>
    <property type="project" value="TreeGrafter"/>
</dbReference>
<dbReference type="GO" id="GO:0072318">
    <property type="term" value="P:clathrin coat disassembly"/>
    <property type="evidence" value="ECO:0007669"/>
    <property type="project" value="TreeGrafter"/>
</dbReference>
<dbReference type="AlphaFoldDB" id="A0A8X8ALJ6"/>
<proteinExistence type="predicted"/>
<comment type="caution">
    <text evidence="2">The sequence shown here is derived from an EMBL/GenBank/DDBJ whole genome shotgun (WGS) entry which is preliminary data.</text>
</comment>